<accession>A0A9I9E4M3</accession>
<proteinExistence type="predicted"/>
<reference evidence="1" key="1">
    <citation type="submission" date="2023-03" db="UniProtKB">
        <authorList>
            <consortium name="EnsemblPlants"/>
        </authorList>
    </citation>
    <scope>IDENTIFICATION</scope>
</reference>
<name>A0A9I9E4M3_CUCME</name>
<dbReference type="Gramene" id="MELO3C028689.2.1">
    <property type="protein sequence ID" value="MELO3C028689.2.1"/>
    <property type="gene ID" value="MELO3C028689.2"/>
</dbReference>
<dbReference type="EnsemblPlants" id="MELO3C028689.2.1">
    <property type="protein sequence ID" value="MELO3C028689.2.1"/>
    <property type="gene ID" value="MELO3C028689.2"/>
</dbReference>
<protein>
    <submittedName>
        <fullName evidence="1">Uncharacterized protein</fullName>
    </submittedName>
</protein>
<dbReference type="AlphaFoldDB" id="A0A9I9E4M3"/>
<sequence>MLAEYAVEVETVTKGESELVERRRHVEEGDERAMQMREVSMVSAVSDFDHR</sequence>
<organism evidence="1">
    <name type="scientific">Cucumis melo</name>
    <name type="common">Muskmelon</name>
    <dbReference type="NCBI Taxonomy" id="3656"/>
    <lineage>
        <taxon>Eukaryota</taxon>
        <taxon>Viridiplantae</taxon>
        <taxon>Streptophyta</taxon>
        <taxon>Embryophyta</taxon>
        <taxon>Tracheophyta</taxon>
        <taxon>Spermatophyta</taxon>
        <taxon>Magnoliopsida</taxon>
        <taxon>eudicotyledons</taxon>
        <taxon>Gunneridae</taxon>
        <taxon>Pentapetalae</taxon>
        <taxon>rosids</taxon>
        <taxon>fabids</taxon>
        <taxon>Cucurbitales</taxon>
        <taxon>Cucurbitaceae</taxon>
        <taxon>Benincaseae</taxon>
        <taxon>Cucumis</taxon>
    </lineage>
</organism>
<evidence type="ECO:0000313" key="1">
    <source>
        <dbReference type="EnsemblPlants" id="MELO3C028689.2.1"/>
    </source>
</evidence>